<gene>
    <name evidence="2" type="ORF">J2Z81_002690</name>
</gene>
<keyword evidence="3" id="KW-1185">Reference proteome</keyword>
<reference evidence="2 3" key="1">
    <citation type="submission" date="2021-03" db="EMBL/GenBank/DDBJ databases">
        <title>Genomic Encyclopedia of Type Strains, Phase IV (KMG-IV): sequencing the most valuable type-strain genomes for metagenomic binning, comparative biology and taxonomic classification.</title>
        <authorList>
            <person name="Goeker M."/>
        </authorList>
    </citation>
    <scope>NUCLEOTIDE SEQUENCE [LARGE SCALE GENOMIC DNA]</scope>
    <source>
        <strain evidence="2 3">DSM 25790</strain>
    </source>
</reference>
<dbReference type="Pfam" id="PF13411">
    <property type="entry name" value="MerR_1"/>
    <property type="match status" value="1"/>
</dbReference>
<protein>
    <submittedName>
        <fullName evidence="2">DNA-binding transcriptional MerR regulator</fullName>
    </submittedName>
</protein>
<evidence type="ECO:0000259" key="1">
    <source>
        <dbReference type="Pfam" id="PF13411"/>
    </source>
</evidence>
<evidence type="ECO:0000313" key="3">
    <source>
        <dbReference type="Proteomes" id="UP001519294"/>
    </source>
</evidence>
<keyword evidence="2" id="KW-0238">DNA-binding</keyword>
<dbReference type="InterPro" id="IPR009061">
    <property type="entry name" value="DNA-bd_dom_put_sf"/>
</dbReference>
<comment type="caution">
    <text evidence="2">The sequence shown here is derived from an EMBL/GenBank/DDBJ whole genome shotgun (WGS) entry which is preliminary data.</text>
</comment>
<dbReference type="GO" id="GO:0003677">
    <property type="term" value="F:DNA binding"/>
    <property type="evidence" value="ECO:0007669"/>
    <property type="project" value="UniProtKB-KW"/>
</dbReference>
<name>A0ABS4SC70_9BACI</name>
<organism evidence="2 3">
    <name type="scientific">Virgibacillus alimentarius</name>
    <dbReference type="NCBI Taxonomy" id="698769"/>
    <lineage>
        <taxon>Bacteria</taxon>
        <taxon>Bacillati</taxon>
        <taxon>Bacillota</taxon>
        <taxon>Bacilli</taxon>
        <taxon>Bacillales</taxon>
        <taxon>Bacillaceae</taxon>
        <taxon>Virgibacillus</taxon>
    </lineage>
</organism>
<dbReference type="Gene3D" id="1.10.1660.10">
    <property type="match status" value="1"/>
</dbReference>
<dbReference type="RefSeq" id="WP_226371549.1">
    <property type="nucleotide sequence ID" value="NZ_JAGIKX010000033.1"/>
</dbReference>
<feature type="domain" description="HTH merR-type" evidence="1">
    <location>
        <begin position="5"/>
        <end position="73"/>
    </location>
</feature>
<sequence>MEEWFSVSQLSKRTEIPETTTRRYLNNFEEHFRWEQRGRGKKYHPETIEILQRIAYLYGKDYETTEIKSILSNEYAFTVDDNQEDTMSRPRNLDSPMNFEEFRQQQNEFNKQLLKQLQEQLDYIRNILENQNVKSEEIKQLDQPKEKRIDRFNQIMIERKVNRILEKEAMALWQRQPMEQRKKRVGLFRKAEDIDKRDQFIKEYVDERFETYLKREFELEHD</sequence>
<dbReference type="InterPro" id="IPR000551">
    <property type="entry name" value="MerR-type_HTH_dom"/>
</dbReference>
<proteinExistence type="predicted"/>
<dbReference type="Proteomes" id="UP001519294">
    <property type="component" value="Unassembled WGS sequence"/>
</dbReference>
<dbReference type="EMBL" id="JAGIKX010000033">
    <property type="protein sequence ID" value="MBP2258706.1"/>
    <property type="molecule type" value="Genomic_DNA"/>
</dbReference>
<evidence type="ECO:0000313" key="2">
    <source>
        <dbReference type="EMBL" id="MBP2258706.1"/>
    </source>
</evidence>
<dbReference type="SUPFAM" id="SSF46955">
    <property type="entry name" value="Putative DNA-binding domain"/>
    <property type="match status" value="1"/>
</dbReference>
<accession>A0ABS4SC70</accession>